<dbReference type="SMART" id="SM00552">
    <property type="entry name" value="ADEAMc"/>
    <property type="match status" value="1"/>
</dbReference>
<evidence type="ECO:0000313" key="2">
    <source>
        <dbReference type="Ensembl" id="ENSSFAP00005007169.1"/>
    </source>
</evidence>
<evidence type="ECO:0000259" key="1">
    <source>
        <dbReference type="PROSITE" id="PS50141"/>
    </source>
</evidence>
<organism evidence="2 3">
    <name type="scientific">Salarias fasciatus</name>
    <name type="common">Jewelled blenny</name>
    <name type="synonym">Blennius fasciatus</name>
    <dbReference type="NCBI Taxonomy" id="181472"/>
    <lineage>
        <taxon>Eukaryota</taxon>
        <taxon>Metazoa</taxon>
        <taxon>Chordata</taxon>
        <taxon>Craniata</taxon>
        <taxon>Vertebrata</taxon>
        <taxon>Euteleostomi</taxon>
        <taxon>Actinopterygii</taxon>
        <taxon>Neopterygii</taxon>
        <taxon>Teleostei</taxon>
        <taxon>Neoteleostei</taxon>
        <taxon>Acanthomorphata</taxon>
        <taxon>Ovalentaria</taxon>
        <taxon>Blenniimorphae</taxon>
        <taxon>Blenniiformes</taxon>
        <taxon>Blennioidei</taxon>
        <taxon>Blenniidae</taxon>
        <taxon>Salariinae</taxon>
        <taxon>Salarias</taxon>
    </lineage>
</organism>
<dbReference type="InParanoid" id="A0A672G7P4"/>
<dbReference type="Ensembl" id="ENSSFAT00005007545.1">
    <property type="protein sequence ID" value="ENSSFAP00005007169.1"/>
    <property type="gene ID" value="ENSSFAG00005004274.1"/>
</dbReference>
<feature type="domain" description="A to I editase" evidence="1">
    <location>
        <begin position="7"/>
        <end position="306"/>
    </location>
</feature>
<protein>
    <submittedName>
        <fullName evidence="2">Adenosine deaminase domain containing 2</fullName>
    </submittedName>
</protein>
<name>A0A672G7P4_SALFA</name>
<keyword evidence="3" id="KW-1185">Reference proteome</keyword>
<dbReference type="GO" id="GO:0005737">
    <property type="term" value="C:cytoplasm"/>
    <property type="evidence" value="ECO:0007669"/>
    <property type="project" value="TreeGrafter"/>
</dbReference>
<dbReference type="Proteomes" id="UP000472267">
    <property type="component" value="Chromosome 10"/>
</dbReference>
<reference evidence="2" key="1">
    <citation type="submission" date="2019-06" db="EMBL/GenBank/DDBJ databases">
        <authorList>
            <consortium name="Wellcome Sanger Institute Data Sharing"/>
        </authorList>
    </citation>
    <scope>NUCLEOTIDE SEQUENCE [LARGE SCALE GENOMIC DNA]</scope>
</reference>
<dbReference type="GO" id="GO:0003726">
    <property type="term" value="F:double-stranded RNA adenosine deaminase activity"/>
    <property type="evidence" value="ECO:0007669"/>
    <property type="project" value="TreeGrafter"/>
</dbReference>
<dbReference type="PROSITE" id="PS50141">
    <property type="entry name" value="A_DEAMIN_EDITASE"/>
    <property type="match status" value="1"/>
</dbReference>
<dbReference type="GO" id="GO:0006396">
    <property type="term" value="P:RNA processing"/>
    <property type="evidence" value="ECO:0007669"/>
    <property type="project" value="InterPro"/>
</dbReference>
<dbReference type="GO" id="GO:0005730">
    <property type="term" value="C:nucleolus"/>
    <property type="evidence" value="ECO:0007669"/>
    <property type="project" value="TreeGrafter"/>
</dbReference>
<sequence>QQYRVVAVGSGSWSSNSWLCYDGLMVHDCHALMVARRALLRYRFLYKQLLLFFDGDPKARESCVFESSADSHQLQLKPKTSLHLFTNQCPEGAATSFFHHSGHNRLLYHAKDLLIPVAQLEPSLLGAKVCCMSGCDKLCRWTVTGVQGALLSHFMKPLYISSAVLGKQRRCGRMCDYANKRLRDDWDGLLPAHYKKHDIRFLFSDSVGPSVESQQRAGLSVNWCLGDGDIEVLDSSLPVGPDLSSRICKRALYSYFLRVVRLEGRSHLARLPTYRSVKMEAAAYQSVKQLVKQHFLTVNAGPWISKHLVDCFSA</sequence>
<proteinExistence type="predicted"/>
<dbReference type="GO" id="GO:0008251">
    <property type="term" value="F:tRNA-specific adenosine deaminase activity"/>
    <property type="evidence" value="ECO:0007669"/>
    <property type="project" value="TreeGrafter"/>
</dbReference>
<reference evidence="2" key="2">
    <citation type="submission" date="2025-08" db="UniProtKB">
        <authorList>
            <consortium name="Ensembl"/>
        </authorList>
    </citation>
    <scope>IDENTIFICATION</scope>
</reference>
<dbReference type="PANTHER" id="PTHR10910:SF106">
    <property type="entry name" value="ADENOSINE DEAMINASE DOMAIN-CONTAINING PROTEIN 2"/>
    <property type="match status" value="1"/>
</dbReference>
<dbReference type="FunCoup" id="A0A672G7P4">
    <property type="interactions" value="330"/>
</dbReference>
<dbReference type="Pfam" id="PF02137">
    <property type="entry name" value="A_deamin"/>
    <property type="match status" value="1"/>
</dbReference>
<dbReference type="GO" id="GO:0006382">
    <property type="term" value="P:adenosine to inosine editing"/>
    <property type="evidence" value="ECO:0007669"/>
    <property type="project" value="TreeGrafter"/>
</dbReference>
<dbReference type="OMA" id="WCLGDED"/>
<dbReference type="AlphaFoldDB" id="A0A672G7P4"/>
<reference evidence="2" key="3">
    <citation type="submission" date="2025-09" db="UniProtKB">
        <authorList>
            <consortium name="Ensembl"/>
        </authorList>
    </citation>
    <scope>IDENTIFICATION</scope>
</reference>
<evidence type="ECO:0000313" key="3">
    <source>
        <dbReference type="Proteomes" id="UP000472267"/>
    </source>
</evidence>
<accession>A0A672G7P4</accession>
<dbReference type="PANTHER" id="PTHR10910">
    <property type="entry name" value="EUKARYOTE SPECIFIC DSRNA BINDING PROTEIN"/>
    <property type="match status" value="1"/>
</dbReference>
<dbReference type="InterPro" id="IPR002466">
    <property type="entry name" value="A_deamin"/>
</dbReference>
<dbReference type="GO" id="GO:0003725">
    <property type="term" value="F:double-stranded RNA binding"/>
    <property type="evidence" value="ECO:0007669"/>
    <property type="project" value="TreeGrafter"/>
</dbReference>